<keyword evidence="4" id="KW-1185">Reference proteome</keyword>
<evidence type="ECO:0000256" key="1">
    <source>
        <dbReference type="ARBA" id="ARBA00008532"/>
    </source>
</evidence>
<evidence type="ECO:0000313" key="4">
    <source>
        <dbReference type="Proteomes" id="UP000008744"/>
    </source>
</evidence>
<dbReference type="AlphaFoldDB" id="B4H4I7"/>
<accession>B4H4I7</accession>
<dbReference type="GO" id="GO:0000052">
    <property type="term" value="P:citrulline metabolic process"/>
    <property type="evidence" value="ECO:0007669"/>
    <property type="project" value="TreeGrafter"/>
</dbReference>
<dbReference type="PhylomeDB" id="B4H4I7"/>
<sequence>MSPKYTHAIVARISEALLESGPFDLKLAKRQHEQYCTLLRDIGLDVIELPPDDMLPEGVFVENCAVICNGVALICRSNNPKRRREAVSGSTNEEGVRAVAMAYPEYPVTPIRVNGSKRLKYYVTMAGPDVLCVSKSAPCQEIVKRMEREASFTYQKLTLPEETAANMLYINGTIVHRSPTEIPDAYKTLKEKIDIPTRNINISEFSQYSSGLTSSCLLLRRWKSIRSI</sequence>
<proteinExistence type="inferred from homology"/>
<name>B4H4I7_DROPE</name>
<dbReference type="GO" id="GO:0006525">
    <property type="term" value="P:arginine metabolic process"/>
    <property type="evidence" value="ECO:0007669"/>
    <property type="project" value="TreeGrafter"/>
</dbReference>
<organism evidence="4">
    <name type="scientific">Drosophila persimilis</name>
    <name type="common">Fruit fly</name>
    <dbReference type="NCBI Taxonomy" id="7234"/>
    <lineage>
        <taxon>Eukaryota</taxon>
        <taxon>Metazoa</taxon>
        <taxon>Ecdysozoa</taxon>
        <taxon>Arthropoda</taxon>
        <taxon>Hexapoda</taxon>
        <taxon>Insecta</taxon>
        <taxon>Pterygota</taxon>
        <taxon>Neoptera</taxon>
        <taxon>Endopterygota</taxon>
        <taxon>Diptera</taxon>
        <taxon>Brachycera</taxon>
        <taxon>Muscomorpha</taxon>
        <taxon>Ephydroidea</taxon>
        <taxon>Drosophilidae</taxon>
        <taxon>Drosophila</taxon>
        <taxon>Sophophora</taxon>
    </lineage>
</organism>
<dbReference type="GO" id="GO:0016403">
    <property type="term" value="F:dimethylargininase activity"/>
    <property type="evidence" value="ECO:0007669"/>
    <property type="project" value="TreeGrafter"/>
</dbReference>
<dbReference type="GO" id="GO:0045429">
    <property type="term" value="P:positive regulation of nitric oxide biosynthetic process"/>
    <property type="evidence" value="ECO:0007669"/>
    <property type="project" value="TreeGrafter"/>
</dbReference>
<dbReference type="OrthoDB" id="10016839at2759"/>
<dbReference type="HOGENOM" id="CLU_067923_0_0_1"/>
<dbReference type="Gene3D" id="3.75.10.10">
    <property type="entry name" value="L-arginine/glycine Amidinotransferase, Chain A"/>
    <property type="match status" value="2"/>
</dbReference>
<reference evidence="3 4" key="1">
    <citation type="journal article" date="2007" name="Nature">
        <title>Evolution of genes and genomes on the Drosophila phylogeny.</title>
        <authorList>
            <consortium name="Drosophila 12 Genomes Consortium"/>
            <person name="Clark A.G."/>
            <person name="Eisen M.B."/>
            <person name="Smith D.R."/>
            <person name="Bergman C.M."/>
            <person name="Oliver B."/>
            <person name="Markow T.A."/>
            <person name="Kaufman T.C."/>
            <person name="Kellis M."/>
            <person name="Gelbart W."/>
            <person name="Iyer V.N."/>
            <person name="Pollard D.A."/>
            <person name="Sackton T.B."/>
            <person name="Larracuente A.M."/>
            <person name="Singh N.D."/>
            <person name="Abad J.P."/>
            <person name="Abt D.N."/>
            <person name="Adryan B."/>
            <person name="Aguade M."/>
            <person name="Akashi H."/>
            <person name="Anderson W.W."/>
            <person name="Aquadro C.F."/>
            <person name="Ardell D.H."/>
            <person name="Arguello R."/>
            <person name="Artieri C.G."/>
            <person name="Barbash D.A."/>
            <person name="Barker D."/>
            <person name="Barsanti P."/>
            <person name="Batterham P."/>
            <person name="Batzoglou S."/>
            <person name="Begun D."/>
            <person name="Bhutkar A."/>
            <person name="Blanco E."/>
            <person name="Bosak S.A."/>
            <person name="Bradley R.K."/>
            <person name="Brand A.D."/>
            <person name="Brent M.R."/>
            <person name="Brooks A.N."/>
            <person name="Brown R.H."/>
            <person name="Butlin R.K."/>
            <person name="Caggese C."/>
            <person name="Calvi B.R."/>
            <person name="Bernardo de Carvalho A."/>
            <person name="Caspi A."/>
            <person name="Castrezana S."/>
            <person name="Celniker S.E."/>
            <person name="Chang J.L."/>
            <person name="Chapple C."/>
            <person name="Chatterji S."/>
            <person name="Chinwalla A."/>
            <person name="Civetta A."/>
            <person name="Clifton S.W."/>
            <person name="Comeron J.M."/>
            <person name="Costello J.C."/>
            <person name="Coyne J.A."/>
            <person name="Daub J."/>
            <person name="David R.G."/>
            <person name="Delcher A.L."/>
            <person name="Delehaunty K."/>
            <person name="Do C.B."/>
            <person name="Ebling H."/>
            <person name="Edwards K."/>
            <person name="Eickbush T."/>
            <person name="Evans J.D."/>
            <person name="Filipski A."/>
            <person name="Findeiss S."/>
            <person name="Freyhult E."/>
            <person name="Fulton L."/>
            <person name="Fulton R."/>
            <person name="Garcia A.C."/>
            <person name="Gardiner A."/>
            <person name="Garfield D.A."/>
            <person name="Garvin B.E."/>
            <person name="Gibson G."/>
            <person name="Gilbert D."/>
            <person name="Gnerre S."/>
            <person name="Godfrey J."/>
            <person name="Good R."/>
            <person name="Gotea V."/>
            <person name="Gravely B."/>
            <person name="Greenberg A.J."/>
            <person name="Griffiths-Jones S."/>
            <person name="Gross S."/>
            <person name="Guigo R."/>
            <person name="Gustafson E.A."/>
            <person name="Haerty W."/>
            <person name="Hahn M.W."/>
            <person name="Halligan D.L."/>
            <person name="Halpern A.L."/>
            <person name="Halter G.M."/>
            <person name="Han M.V."/>
            <person name="Heger A."/>
            <person name="Hillier L."/>
            <person name="Hinrichs A.S."/>
            <person name="Holmes I."/>
            <person name="Hoskins R.A."/>
            <person name="Hubisz M.J."/>
            <person name="Hultmark D."/>
            <person name="Huntley M.A."/>
            <person name="Jaffe D.B."/>
            <person name="Jagadeeshan S."/>
            <person name="Jeck W.R."/>
            <person name="Johnson J."/>
            <person name="Jones C.D."/>
            <person name="Jordan W.C."/>
            <person name="Karpen G.H."/>
            <person name="Kataoka E."/>
            <person name="Keightley P.D."/>
            <person name="Kheradpour P."/>
            <person name="Kirkness E.F."/>
            <person name="Koerich L.B."/>
            <person name="Kristiansen K."/>
            <person name="Kudrna D."/>
            <person name="Kulathinal R.J."/>
            <person name="Kumar S."/>
            <person name="Kwok R."/>
            <person name="Lander E."/>
            <person name="Langley C.H."/>
            <person name="Lapoint R."/>
            <person name="Lazzaro B.P."/>
            <person name="Lee S.J."/>
            <person name="Levesque L."/>
            <person name="Li R."/>
            <person name="Lin C.F."/>
            <person name="Lin M.F."/>
            <person name="Lindblad-Toh K."/>
            <person name="Llopart A."/>
            <person name="Long M."/>
            <person name="Low L."/>
            <person name="Lozovsky E."/>
            <person name="Lu J."/>
            <person name="Luo M."/>
            <person name="Machado C.A."/>
            <person name="Makalowski W."/>
            <person name="Marzo M."/>
            <person name="Matsuda M."/>
            <person name="Matzkin L."/>
            <person name="McAllister B."/>
            <person name="McBride C.S."/>
            <person name="McKernan B."/>
            <person name="McKernan K."/>
            <person name="Mendez-Lago M."/>
            <person name="Minx P."/>
            <person name="Mollenhauer M.U."/>
            <person name="Montooth K."/>
            <person name="Mount S.M."/>
            <person name="Mu X."/>
            <person name="Myers E."/>
            <person name="Negre B."/>
            <person name="Newfeld S."/>
            <person name="Nielsen R."/>
            <person name="Noor M.A."/>
            <person name="O'Grady P."/>
            <person name="Pachter L."/>
            <person name="Papaceit M."/>
            <person name="Parisi M.J."/>
            <person name="Parisi M."/>
            <person name="Parts L."/>
            <person name="Pedersen J.S."/>
            <person name="Pesole G."/>
            <person name="Phillippy A.M."/>
            <person name="Ponting C.P."/>
            <person name="Pop M."/>
            <person name="Porcelli D."/>
            <person name="Powell J.R."/>
            <person name="Prohaska S."/>
            <person name="Pruitt K."/>
            <person name="Puig M."/>
            <person name="Quesneville H."/>
            <person name="Ram K.R."/>
            <person name="Rand D."/>
            <person name="Rasmussen M.D."/>
            <person name="Reed L.K."/>
            <person name="Reenan R."/>
            <person name="Reily A."/>
            <person name="Remington K.A."/>
            <person name="Rieger T.T."/>
            <person name="Ritchie M.G."/>
            <person name="Robin C."/>
            <person name="Rogers Y.H."/>
            <person name="Rohde C."/>
            <person name="Rozas J."/>
            <person name="Rubenfield M.J."/>
            <person name="Ruiz A."/>
            <person name="Russo S."/>
            <person name="Salzberg S.L."/>
            <person name="Sanchez-Gracia A."/>
            <person name="Saranga D.J."/>
            <person name="Sato H."/>
            <person name="Schaeffer S.W."/>
            <person name="Schatz M.C."/>
            <person name="Schlenke T."/>
            <person name="Schwartz R."/>
            <person name="Segarra C."/>
            <person name="Singh R.S."/>
            <person name="Sirot L."/>
            <person name="Sirota M."/>
            <person name="Sisneros N.B."/>
            <person name="Smith C.D."/>
            <person name="Smith T.F."/>
            <person name="Spieth J."/>
            <person name="Stage D.E."/>
            <person name="Stark A."/>
            <person name="Stephan W."/>
            <person name="Strausberg R.L."/>
            <person name="Strempel S."/>
            <person name="Sturgill D."/>
            <person name="Sutton G."/>
            <person name="Sutton G.G."/>
            <person name="Tao W."/>
            <person name="Teichmann S."/>
            <person name="Tobari Y.N."/>
            <person name="Tomimura Y."/>
            <person name="Tsolas J.M."/>
            <person name="Valente V.L."/>
            <person name="Venter E."/>
            <person name="Venter J.C."/>
            <person name="Vicario S."/>
            <person name="Vieira F.G."/>
            <person name="Vilella A.J."/>
            <person name="Villasante A."/>
            <person name="Walenz B."/>
            <person name="Wang J."/>
            <person name="Wasserman M."/>
            <person name="Watts T."/>
            <person name="Wilson D."/>
            <person name="Wilson R.K."/>
            <person name="Wing R.A."/>
            <person name="Wolfner M.F."/>
            <person name="Wong A."/>
            <person name="Wong G.K."/>
            <person name="Wu C.I."/>
            <person name="Wu G."/>
            <person name="Yamamoto D."/>
            <person name="Yang H.P."/>
            <person name="Yang S.P."/>
            <person name="Yorke J.A."/>
            <person name="Yoshida K."/>
            <person name="Zdobnov E."/>
            <person name="Zhang P."/>
            <person name="Zhang Y."/>
            <person name="Zimin A.V."/>
            <person name="Baldwin J."/>
            <person name="Abdouelleil A."/>
            <person name="Abdulkadir J."/>
            <person name="Abebe A."/>
            <person name="Abera B."/>
            <person name="Abreu J."/>
            <person name="Acer S.C."/>
            <person name="Aftuck L."/>
            <person name="Alexander A."/>
            <person name="An P."/>
            <person name="Anderson E."/>
            <person name="Anderson S."/>
            <person name="Arachi H."/>
            <person name="Azer M."/>
            <person name="Bachantsang P."/>
            <person name="Barry A."/>
            <person name="Bayul T."/>
            <person name="Berlin A."/>
            <person name="Bessette D."/>
            <person name="Bloom T."/>
            <person name="Blye J."/>
            <person name="Boguslavskiy L."/>
            <person name="Bonnet C."/>
            <person name="Boukhgalter B."/>
            <person name="Bourzgui I."/>
            <person name="Brown A."/>
            <person name="Cahill P."/>
            <person name="Channer S."/>
            <person name="Cheshatsang Y."/>
            <person name="Chuda L."/>
            <person name="Citroen M."/>
            <person name="Collymore A."/>
            <person name="Cooke P."/>
            <person name="Costello M."/>
            <person name="D'Aco K."/>
            <person name="Daza R."/>
            <person name="De Haan G."/>
            <person name="DeGray S."/>
            <person name="DeMaso C."/>
            <person name="Dhargay N."/>
            <person name="Dooley K."/>
            <person name="Dooley E."/>
            <person name="Doricent M."/>
            <person name="Dorje P."/>
            <person name="Dorjee K."/>
            <person name="Dupes A."/>
            <person name="Elong R."/>
            <person name="Falk J."/>
            <person name="Farina A."/>
            <person name="Faro S."/>
            <person name="Ferguson D."/>
            <person name="Fisher S."/>
            <person name="Foley C.D."/>
            <person name="Franke A."/>
            <person name="Friedrich D."/>
            <person name="Gadbois L."/>
            <person name="Gearin G."/>
            <person name="Gearin C.R."/>
            <person name="Giannoukos G."/>
            <person name="Goode T."/>
            <person name="Graham J."/>
            <person name="Grandbois E."/>
            <person name="Grewal S."/>
            <person name="Gyaltsen K."/>
            <person name="Hafez N."/>
            <person name="Hagos B."/>
            <person name="Hall J."/>
            <person name="Henson C."/>
            <person name="Hollinger A."/>
            <person name="Honan T."/>
            <person name="Huard M.D."/>
            <person name="Hughes L."/>
            <person name="Hurhula B."/>
            <person name="Husby M.E."/>
            <person name="Kamat A."/>
            <person name="Kanga B."/>
            <person name="Kashin S."/>
            <person name="Khazanovich D."/>
            <person name="Kisner P."/>
            <person name="Lance K."/>
            <person name="Lara M."/>
            <person name="Lee W."/>
            <person name="Lennon N."/>
            <person name="Letendre F."/>
            <person name="LeVine R."/>
            <person name="Lipovsky A."/>
            <person name="Liu X."/>
            <person name="Liu J."/>
            <person name="Liu S."/>
            <person name="Lokyitsang T."/>
            <person name="Lokyitsang Y."/>
            <person name="Lubonja R."/>
            <person name="Lui A."/>
            <person name="MacDonald P."/>
            <person name="Magnisalis V."/>
            <person name="Maru K."/>
            <person name="Matthews C."/>
            <person name="McCusker W."/>
            <person name="McDonough S."/>
            <person name="Mehta T."/>
            <person name="Meldrim J."/>
            <person name="Meneus L."/>
            <person name="Mihai O."/>
            <person name="Mihalev A."/>
            <person name="Mihova T."/>
            <person name="Mittelman R."/>
            <person name="Mlenga V."/>
            <person name="Montmayeur A."/>
            <person name="Mulrain L."/>
            <person name="Navidi A."/>
            <person name="Naylor J."/>
            <person name="Negash T."/>
            <person name="Nguyen T."/>
            <person name="Nguyen N."/>
            <person name="Nicol R."/>
            <person name="Norbu C."/>
            <person name="Norbu N."/>
            <person name="Novod N."/>
            <person name="O'Neill B."/>
            <person name="Osman S."/>
            <person name="Markiewicz E."/>
            <person name="Oyono O.L."/>
            <person name="Patti C."/>
            <person name="Phunkhang P."/>
            <person name="Pierre F."/>
            <person name="Priest M."/>
            <person name="Raghuraman S."/>
            <person name="Rege F."/>
            <person name="Reyes R."/>
            <person name="Rise C."/>
            <person name="Rogov P."/>
            <person name="Ross K."/>
            <person name="Ryan E."/>
            <person name="Settipalli S."/>
            <person name="Shea T."/>
            <person name="Sherpa N."/>
            <person name="Shi L."/>
            <person name="Shih D."/>
            <person name="Sparrow T."/>
            <person name="Spaulding J."/>
            <person name="Stalker J."/>
            <person name="Stange-Thomann N."/>
            <person name="Stavropoulos S."/>
            <person name="Stone C."/>
            <person name="Strader C."/>
            <person name="Tesfaye S."/>
            <person name="Thomson T."/>
            <person name="Thoulutsang Y."/>
            <person name="Thoulutsang D."/>
            <person name="Topham K."/>
            <person name="Topping I."/>
            <person name="Tsamla T."/>
            <person name="Vassiliev H."/>
            <person name="Vo A."/>
            <person name="Wangchuk T."/>
            <person name="Wangdi T."/>
            <person name="Weiand M."/>
            <person name="Wilkinson J."/>
            <person name="Wilson A."/>
            <person name="Yadav S."/>
            <person name="Young G."/>
            <person name="Yu Q."/>
            <person name="Zembek L."/>
            <person name="Zhong D."/>
            <person name="Zimmer A."/>
            <person name="Zwirko Z."/>
            <person name="Jaffe D.B."/>
            <person name="Alvarez P."/>
            <person name="Brockman W."/>
            <person name="Butler J."/>
            <person name="Chin C."/>
            <person name="Gnerre S."/>
            <person name="Grabherr M."/>
            <person name="Kleber M."/>
            <person name="Mauceli E."/>
            <person name="MacCallum I."/>
        </authorList>
    </citation>
    <scope>NUCLEOTIDE SEQUENCE [LARGE SCALE GENOMIC DNA]</scope>
    <source>
        <strain evidence="4">MSH-3 / Tucson 14011-0111.49</strain>
    </source>
</reference>
<dbReference type="EMBL" id="CH479209">
    <property type="protein sequence ID" value="EDW32738.1"/>
    <property type="molecule type" value="Genomic_DNA"/>
</dbReference>
<keyword evidence="2" id="KW-0378">Hydrolase</keyword>
<protein>
    <submittedName>
        <fullName evidence="3">GL18337</fullName>
    </submittedName>
</protein>
<dbReference type="PANTHER" id="PTHR12737">
    <property type="entry name" value="DIMETHYLARGININE DIMETHYLAMINOHYDROLASE"/>
    <property type="match status" value="1"/>
</dbReference>
<dbReference type="eggNOG" id="ENOG502QWPA">
    <property type="taxonomic scope" value="Eukaryota"/>
</dbReference>
<dbReference type="STRING" id="7234.B4H4I7"/>
<gene>
    <name evidence="3" type="primary">Dper\GL18337</name>
    <name evidence="3" type="ORF">Dper_GL18337</name>
</gene>
<dbReference type="GO" id="GO:0016597">
    <property type="term" value="F:amino acid binding"/>
    <property type="evidence" value="ECO:0007669"/>
    <property type="project" value="TreeGrafter"/>
</dbReference>
<comment type="similarity">
    <text evidence="1">Belongs to the DDAH family.</text>
</comment>
<dbReference type="Proteomes" id="UP000008744">
    <property type="component" value="Unassembled WGS sequence"/>
</dbReference>
<dbReference type="InterPro" id="IPR033199">
    <property type="entry name" value="DDAH-like"/>
</dbReference>
<evidence type="ECO:0000313" key="3">
    <source>
        <dbReference type="EMBL" id="EDW32738.1"/>
    </source>
</evidence>
<dbReference type="OMA" id="STPDCAF"/>
<dbReference type="PANTHER" id="PTHR12737:SF9">
    <property type="entry name" value="DIMETHYLARGININASE"/>
    <property type="match status" value="1"/>
</dbReference>
<dbReference type="SMR" id="B4H4I7"/>
<evidence type="ECO:0000256" key="2">
    <source>
        <dbReference type="ARBA" id="ARBA00022801"/>
    </source>
</evidence>
<dbReference type="SUPFAM" id="SSF55909">
    <property type="entry name" value="Pentein"/>
    <property type="match status" value="1"/>
</dbReference>